<evidence type="ECO:0000313" key="3">
    <source>
        <dbReference type="Proteomes" id="UP000515838"/>
    </source>
</evidence>
<feature type="chain" id="PRO_5028900391" evidence="1">
    <location>
        <begin position="27"/>
        <end position="85"/>
    </location>
</feature>
<dbReference type="AlphaFoldDB" id="A0A7G9TD49"/>
<protein>
    <submittedName>
        <fullName evidence="2">Uncharacterized protein</fullName>
    </submittedName>
</protein>
<dbReference type="Proteomes" id="UP000515838">
    <property type="component" value="Chromosome"/>
</dbReference>
<dbReference type="EMBL" id="CP060731">
    <property type="protein sequence ID" value="QNN78024.1"/>
    <property type="molecule type" value="Genomic_DNA"/>
</dbReference>
<reference evidence="2 3" key="1">
    <citation type="submission" date="2020-08" db="EMBL/GenBank/DDBJ databases">
        <title>Streptomycin Non-resistant strain, P. mexicana.</title>
        <authorList>
            <person name="Ganesh-Kumar S."/>
            <person name="Zhe T."/>
            <person name="Yu Z."/>
            <person name="Min Y."/>
        </authorList>
    </citation>
    <scope>NUCLEOTIDE SEQUENCE [LARGE SCALE GENOMIC DNA]</scope>
    <source>
        <strain evidence="2 3">GTZY2</strain>
    </source>
</reference>
<evidence type="ECO:0000313" key="2">
    <source>
        <dbReference type="EMBL" id="QNN78024.1"/>
    </source>
</evidence>
<name>A0A7G9TD49_PSEMX</name>
<dbReference type="GeneID" id="81469489"/>
<organism evidence="2 3">
    <name type="scientific">Pseudoxanthomonas mexicana</name>
    <dbReference type="NCBI Taxonomy" id="128785"/>
    <lineage>
        <taxon>Bacteria</taxon>
        <taxon>Pseudomonadati</taxon>
        <taxon>Pseudomonadota</taxon>
        <taxon>Gammaproteobacteria</taxon>
        <taxon>Lysobacterales</taxon>
        <taxon>Lysobacteraceae</taxon>
        <taxon>Pseudoxanthomonas</taxon>
    </lineage>
</organism>
<feature type="signal peptide" evidence="1">
    <location>
        <begin position="1"/>
        <end position="26"/>
    </location>
</feature>
<accession>A0A7G9TD49</accession>
<proteinExistence type="predicted"/>
<dbReference type="RefSeq" id="WP_187573495.1">
    <property type="nucleotide sequence ID" value="NZ_CP060731.1"/>
</dbReference>
<evidence type="ECO:0000256" key="1">
    <source>
        <dbReference type="SAM" id="SignalP"/>
    </source>
</evidence>
<sequence>MMLFRNATAGLLMAAAGLLAMTDARAEGACQFTQGYWQNRAENAGDLSTEVWLSIRDRPFYASGLSYGLNGAGCAGGNGDGRTNV</sequence>
<keyword evidence="1" id="KW-0732">Signal</keyword>
<gene>
    <name evidence="2" type="ORF">IAE60_00840</name>
</gene>